<dbReference type="EMBL" id="QPKB01000005">
    <property type="protein sequence ID" value="RWR84944.1"/>
    <property type="molecule type" value="Genomic_DNA"/>
</dbReference>
<feature type="repeat" description="PPR" evidence="3">
    <location>
        <begin position="234"/>
        <end position="268"/>
    </location>
</feature>
<name>A0A3S3P7R3_9MAGN</name>
<feature type="domain" description="DYW" evidence="4">
    <location>
        <begin position="553"/>
        <end position="645"/>
    </location>
</feature>
<reference evidence="5 6" key="1">
    <citation type="journal article" date="2019" name="Nat. Plants">
        <title>Stout camphor tree genome fills gaps in understanding of flowering plant genome evolution.</title>
        <authorList>
            <person name="Chaw S.M."/>
            <person name="Liu Y.C."/>
            <person name="Wu Y.W."/>
            <person name="Wang H.Y."/>
            <person name="Lin C.I."/>
            <person name="Wu C.S."/>
            <person name="Ke H.M."/>
            <person name="Chang L.Y."/>
            <person name="Hsu C.Y."/>
            <person name="Yang H.T."/>
            <person name="Sudianto E."/>
            <person name="Hsu M.H."/>
            <person name="Wu K.P."/>
            <person name="Wang L.N."/>
            <person name="Leebens-Mack J.H."/>
            <person name="Tsai I.J."/>
        </authorList>
    </citation>
    <scope>NUCLEOTIDE SEQUENCE [LARGE SCALE GENOMIC DNA]</scope>
    <source>
        <strain evidence="6">cv. Chaw 1501</strain>
        <tissue evidence="5">Young leaves</tissue>
    </source>
</reference>
<dbReference type="GO" id="GO:0005737">
    <property type="term" value="C:cytoplasm"/>
    <property type="evidence" value="ECO:0007669"/>
    <property type="project" value="UniProtKB-ARBA"/>
</dbReference>
<dbReference type="STRING" id="337451.A0A3S3P7R3"/>
<dbReference type="Pfam" id="PF13041">
    <property type="entry name" value="PPR_2"/>
    <property type="match status" value="3"/>
</dbReference>
<dbReference type="Pfam" id="PF14432">
    <property type="entry name" value="DYW_deaminase"/>
    <property type="match status" value="1"/>
</dbReference>
<dbReference type="InterPro" id="IPR046848">
    <property type="entry name" value="E_motif"/>
</dbReference>
<dbReference type="FunFam" id="1.25.40.10:FF:000277">
    <property type="entry name" value="Pentatricopeptide repeat-containing protein, mitochondrial"/>
    <property type="match status" value="1"/>
</dbReference>
<keyword evidence="2" id="KW-0677">Repeat</keyword>
<gene>
    <name evidence="5" type="ORF">CKAN_01378000</name>
</gene>
<dbReference type="PROSITE" id="PS51375">
    <property type="entry name" value="PPR"/>
    <property type="match status" value="3"/>
</dbReference>
<evidence type="ECO:0000313" key="6">
    <source>
        <dbReference type="Proteomes" id="UP000283530"/>
    </source>
</evidence>
<dbReference type="AlphaFoldDB" id="A0A3S3P7R3"/>
<dbReference type="FunFam" id="1.25.40.10:FF:000333">
    <property type="entry name" value="Pentatricopeptide repeat-containing protein"/>
    <property type="match status" value="1"/>
</dbReference>
<dbReference type="GO" id="GO:0003723">
    <property type="term" value="F:RNA binding"/>
    <property type="evidence" value="ECO:0007669"/>
    <property type="project" value="InterPro"/>
</dbReference>
<evidence type="ECO:0000313" key="5">
    <source>
        <dbReference type="EMBL" id="RWR84944.1"/>
    </source>
</evidence>
<dbReference type="Pfam" id="PF20431">
    <property type="entry name" value="E_motif"/>
    <property type="match status" value="1"/>
</dbReference>
<sequence length="645" mass="72784">MAIPATPSLPINSSIPPLQKCKTIPELQQIHAQIIKTGLIHHSFALSRQSGSGGFDHASSVFHWIQEPNPFAFFAIIKGFADSPIPLMSVTLYSQMLLCLEDLHGLQFSLPSVLKACGKALAYEEGRQIHAQVLKLSLLIDPFVSNSLLRMYLELGETRIARWVFERMPHRDIVSWNSLIVGYFKARETESARKLFEEMPEKDLVSWNSMLDGYVKCGKCDLAVEVFERMDQRDVVSWTTMISGFALNNHPNEAIELFKKMLGLGMRPDVAAIVSVLSAVADLGFVEEGKWIHEYVCRNKISLSFGFLGSALIDMYSKCGYIDNAYHVFRSISKRRRVGDWNSMISGLAIHGLGREALEIFHEMERTEIEHNEITFLGIMTACSHGGLVQEGRFYFTEFREKYHMVPKIQHYGCLIDLLGRAGHVEEAHGIIEEMPMEADVLAWKSLLSASVKHGHLGLGKHAALRAIELAPDDSSCYVLLSNIYAKAGRWADVAKTRLVMKERGVRKIPGCSTIIVDGRTHEFLVGKGMDLRYKEIVLSKLEEVMCRLKLEGYKPDLSQVLLDVEEEEKEGLLSLHSEKLAITFGLINTERGRPIHVVKNLRVCCDCHSFCKMVSFIYGHPIILRDSGRFHRFSNGSCSCNEYW</sequence>
<dbReference type="InterPro" id="IPR002885">
    <property type="entry name" value="PPR_rpt"/>
</dbReference>
<feature type="repeat" description="PPR" evidence="3">
    <location>
        <begin position="337"/>
        <end position="371"/>
    </location>
</feature>
<dbReference type="Pfam" id="PF01535">
    <property type="entry name" value="PPR"/>
    <property type="match status" value="2"/>
</dbReference>
<dbReference type="NCBIfam" id="TIGR00756">
    <property type="entry name" value="PPR"/>
    <property type="match status" value="5"/>
</dbReference>
<evidence type="ECO:0000256" key="3">
    <source>
        <dbReference type="PROSITE-ProRule" id="PRU00708"/>
    </source>
</evidence>
<feature type="repeat" description="PPR" evidence="3">
    <location>
        <begin position="172"/>
        <end position="206"/>
    </location>
</feature>
<dbReference type="Gene3D" id="1.25.40.10">
    <property type="entry name" value="Tetratricopeptide repeat domain"/>
    <property type="match status" value="3"/>
</dbReference>
<keyword evidence="6" id="KW-1185">Reference proteome</keyword>
<accession>A0A3S3P7R3</accession>
<evidence type="ECO:0000256" key="1">
    <source>
        <dbReference type="ARBA" id="ARBA00006643"/>
    </source>
</evidence>
<dbReference type="PANTHER" id="PTHR47926">
    <property type="entry name" value="PENTATRICOPEPTIDE REPEAT-CONTAINING PROTEIN"/>
    <property type="match status" value="1"/>
</dbReference>
<dbReference type="GO" id="GO:0008270">
    <property type="term" value="F:zinc ion binding"/>
    <property type="evidence" value="ECO:0007669"/>
    <property type="project" value="InterPro"/>
</dbReference>
<proteinExistence type="inferred from homology"/>
<protein>
    <submittedName>
        <fullName evidence="5">Pentatricopeptide repeat-containing protein, chloroplastic-like protein</fullName>
    </submittedName>
</protein>
<dbReference type="PANTHER" id="PTHR47926:SF537">
    <property type="entry name" value="PENTACOTRIPEPTIDE-REPEAT REGION OF PRORP DOMAIN-CONTAINING PROTEIN"/>
    <property type="match status" value="1"/>
</dbReference>
<evidence type="ECO:0000256" key="2">
    <source>
        <dbReference type="ARBA" id="ARBA00022737"/>
    </source>
</evidence>
<comment type="similarity">
    <text evidence="1">Belongs to the PPR family. PCMP-H subfamily.</text>
</comment>
<dbReference type="InterPro" id="IPR032867">
    <property type="entry name" value="DYW_dom"/>
</dbReference>
<dbReference type="GO" id="GO:0016556">
    <property type="term" value="P:mRNA modification"/>
    <property type="evidence" value="ECO:0007669"/>
    <property type="project" value="UniProtKB-ARBA"/>
</dbReference>
<dbReference type="Proteomes" id="UP000283530">
    <property type="component" value="Unassembled WGS sequence"/>
</dbReference>
<organism evidence="5 6">
    <name type="scientific">Cinnamomum micranthum f. kanehirae</name>
    <dbReference type="NCBI Taxonomy" id="337451"/>
    <lineage>
        <taxon>Eukaryota</taxon>
        <taxon>Viridiplantae</taxon>
        <taxon>Streptophyta</taxon>
        <taxon>Embryophyta</taxon>
        <taxon>Tracheophyta</taxon>
        <taxon>Spermatophyta</taxon>
        <taxon>Magnoliopsida</taxon>
        <taxon>Magnoliidae</taxon>
        <taxon>Laurales</taxon>
        <taxon>Lauraceae</taxon>
        <taxon>Cinnamomum</taxon>
    </lineage>
</organism>
<evidence type="ECO:0000259" key="4">
    <source>
        <dbReference type="Pfam" id="PF14432"/>
    </source>
</evidence>
<dbReference type="InterPro" id="IPR011990">
    <property type="entry name" value="TPR-like_helical_dom_sf"/>
</dbReference>
<dbReference type="OrthoDB" id="185373at2759"/>
<comment type="caution">
    <text evidence="5">The sequence shown here is derived from an EMBL/GenBank/DDBJ whole genome shotgun (WGS) entry which is preliminary data.</text>
</comment>
<dbReference type="InterPro" id="IPR046960">
    <property type="entry name" value="PPR_At4g14850-like_plant"/>
</dbReference>